<proteinExistence type="predicted"/>
<accession>A0A1H0VLF9</accession>
<dbReference type="OrthoDB" id="8456618at2"/>
<feature type="transmembrane region" description="Helical" evidence="7">
    <location>
        <begin position="44"/>
        <end position="65"/>
    </location>
</feature>
<feature type="transmembrane region" description="Helical" evidence="7">
    <location>
        <begin position="12"/>
        <end position="32"/>
    </location>
</feature>
<keyword evidence="6 7" id="KW-0472">Membrane</keyword>
<evidence type="ECO:0000313" key="10">
    <source>
        <dbReference type="Proteomes" id="UP000199073"/>
    </source>
</evidence>
<evidence type="ECO:0000313" key="9">
    <source>
        <dbReference type="EMBL" id="SDP79280.1"/>
    </source>
</evidence>
<feature type="domain" description="Tripartite ATP-independent periplasmic transporters DctQ component" evidence="8">
    <location>
        <begin position="24"/>
        <end position="159"/>
    </location>
</feature>
<name>A0A1H0VLF9_9BACT</name>
<dbReference type="AlphaFoldDB" id="A0A1H0VLF9"/>
<evidence type="ECO:0000259" key="8">
    <source>
        <dbReference type="Pfam" id="PF04290"/>
    </source>
</evidence>
<keyword evidence="2" id="KW-0813">Transport</keyword>
<dbReference type="EMBL" id="FNJI01000054">
    <property type="protein sequence ID" value="SDP79280.1"/>
    <property type="molecule type" value="Genomic_DNA"/>
</dbReference>
<evidence type="ECO:0000256" key="3">
    <source>
        <dbReference type="ARBA" id="ARBA00022475"/>
    </source>
</evidence>
<sequence>MGKFVKNISEYVAFIGLGGLIILSIVILVDIIGRELLGMPIPGFSDITGEFIIITAAACFPASFADRSHVSVRFVGQIVHWRVREALDLLGNVATLVILLIIVVQLVEYSEQVWVNKETTWLIALPIWPVWWTVTALLAISSIIQALMTYFQVKRLFSPVKLSDLDAIESDSATVQSYEE</sequence>
<keyword evidence="10" id="KW-1185">Reference proteome</keyword>
<dbReference type="InterPro" id="IPR055348">
    <property type="entry name" value="DctQ"/>
</dbReference>
<keyword evidence="5 7" id="KW-1133">Transmembrane helix</keyword>
<keyword evidence="3" id="KW-1003">Cell membrane</keyword>
<dbReference type="RefSeq" id="WP_092225999.1">
    <property type="nucleotide sequence ID" value="NZ_FNJI01000054.1"/>
</dbReference>
<gene>
    <name evidence="9" type="ORF">SAMN05660330_04132</name>
</gene>
<evidence type="ECO:0000256" key="6">
    <source>
        <dbReference type="ARBA" id="ARBA00023136"/>
    </source>
</evidence>
<comment type="subcellular location">
    <subcellularLocation>
        <location evidence="1">Cell membrane</location>
        <topology evidence="1">Multi-pass membrane protein</topology>
    </subcellularLocation>
</comment>
<protein>
    <submittedName>
        <fullName evidence="9">TRAP-type C4-dicarboxylate transport system, small permease component</fullName>
    </submittedName>
</protein>
<feature type="transmembrane region" description="Helical" evidence="7">
    <location>
        <begin position="86"/>
        <end position="107"/>
    </location>
</feature>
<dbReference type="Pfam" id="PF04290">
    <property type="entry name" value="DctQ"/>
    <property type="match status" value="1"/>
</dbReference>
<organism evidence="9 10">
    <name type="scientific">Desulforhopalus singaporensis</name>
    <dbReference type="NCBI Taxonomy" id="91360"/>
    <lineage>
        <taxon>Bacteria</taxon>
        <taxon>Pseudomonadati</taxon>
        <taxon>Thermodesulfobacteriota</taxon>
        <taxon>Desulfobulbia</taxon>
        <taxon>Desulfobulbales</taxon>
        <taxon>Desulfocapsaceae</taxon>
        <taxon>Desulforhopalus</taxon>
    </lineage>
</organism>
<evidence type="ECO:0000256" key="4">
    <source>
        <dbReference type="ARBA" id="ARBA00022692"/>
    </source>
</evidence>
<dbReference type="Proteomes" id="UP000199073">
    <property type="component" value="Unassembled WGS sequence"/>
</dbReference>
<evidence type="ECO:0000256" key="7">
    <source>
        <dbReference type="SAM" id="Phobius"/>
    </source>
</evidence>
<feature type="transmembrane region" description="Helical" evidence="7">
    <location>
        <begin position="127"/>
        <end position="151"/>
    </location>
</feature>
<dbReference type="GO" id="GO:0005886">
    <property type="term" value="C:plasma membrane"/>
    <property type="evidence" value="ECO:0007669"/>
    <property type="project" value="UniProtKB-SubCell"/>
</dbReference>
<keyword evidence="4 7" id="KW-0812">Transmembrane</keyword>
<evidence type="ECO:0000256" key="1">
    <source>
        <dbReference type="ARBA" id="ARBA00004651"/>
    </source>
</evidence>
<evidence type="ECO:0000256" key="2">
    <source>
        <dbReference type="ARBA" id="ARBA00022448"/>
    </source>
</evidence>
<reference evidence="9 10" key="1">
    <citation type="submission" date="2016-10" db="EMBL/GenBank/DDBJ databases">
        <authorList>
            <person name="de Groot N.N."/>
        </authorList>
    </citation>
    <scope>NUCLEOTIDE SEQUENCE [LARGE SCALE GENOMIC DNA]</scope>
    <source>
        <strain evidence="9 10">DSM 12130</strain>
    </source>
</reference>
<dbReference type="STRING" id="91360.SAMN05660330_04132"/>
<evidence type="ECO:0000256" key="5">
    <source>
        <dbReference type="ARBA" id="ARBA00022989"/>
    </source>
</evidence>